<accession>A0A1A7C3M1</accession>
<organism evidence="4 5">
    <name type="scientific">Janthinobacterium psychrotolerans</name>
    <dbReference type="NCBI Taxonomy" id="1747903"/>
    <lineage>
        <taxon>Bacteria</taxon>
        <taxon>Pseudomonadati</taxon>
        <taxon>Pseudomonadota</taxon>
        <taxon>Betaproteobacteria</taxon>
        <taxon>Burkholderiales</taxon>
        <taxon>Oxalobacteraceae</taxon>
        <taxon>Janthinobacterium</taxon>
    </lineage>
</organism>
<dbReference type="CDD" id="cd05237">
    <property type="entry name" value="UDP_invert_4-6DH_SDR_e"/>
    <property type="match status" value="1"/>
</dbReference>
<dbReference type="PATRIC" id="fig|1747903.4.peg.3948"/>
<dbReference type="Proteomes" id="UP000092713">
    <property type="component" value="Unassembled WGS sequence"/>
</dbReference>
<evidence type="ECO:0000256" key="1">
    <source>
        <dbReference type="ARBA" id="ARBA00007430"/>
    </source>
</evidence>
<dbReference type="EMBL" id="LOCQ01000048">
    <property type="protein sequence ID" value="OBV40317.1"/>
    <property type="molecule type" value="Genomic_DNA"/>
</dbReference>
<evidence type="ECO:0000256" key="2">
    <source>
        <dbReference type="SAM" id="Phobius"/>
    </source>
</evidence>
<feature type="domain" description="Polysaccharide biosynthesis protein CapD-like" evidence="3">
    <location>
        <begin position="282"/>
        <end position="575"/>
    </location>
</feature>
<comment type="similarity">
    <text evidence="1">Belongs to the polysaccharide synthase family.</text>
</comment>
<dbReference type="SUPFAM" id="SSF51735">
    <property type="entry name" value="NAD(P)-binding Rossmann-fold domains"/>
    <property type="match status" value="2"/>
</dbReference>
<reference evidence="4 5" key="1">
    <citation type="submission" date="2016-04" db="EMBL/GenBank/DDBJ databases">
        <title>Draft genome sequence of Janthinobacterium psychrotolerans sp. nov., isolated from freshwater sediments in Denmark.</title>
        <authorList>
            <person name="Gong X."/>
            <person name="Skrivergaard S."/>
            <person name="Korsgaard B.S."/>
            <person name="Schreiber L."/>
            <person name="Marshall I.P."/>
            <person name="Finster K."/>
            <person name="Schramm A."/>
        </authorList>
    </citation>
    <scope>NUCLEOTIDE SEQUENCE [LARGE SCALE GENOMIC DNA]</scope>
    <source>
        <strain evidence="4 5">S3-2</strain>
    </source>
</reference>
<comment type="caution">
    <text evidence="4">The sequence shown here is derived from an EMBL/GenBank/DDBJ whole genome shotgun (WGS) entry which is preliminary data.</text>
</comment>
<protein>
    <submittedName>
        <fullName evidence="4">NDP-sugar epimerase</fullName>
    </submittedName>
</protein>
<proteinExistence type="inferred from homology"/>
<keyword evidence="5" id="KW-1185">Reference proteome</keyword>
<evidence type="ECO:0000259" key="3">
    <source>
        <dbReference type="Pfam" id="PF02719"/>
    </source>
</evidence>
<feature type="transmembrane region" description="Helical" evidence="2">
    <location>
        <begin position="15"/>
        <end position="35"/>
    </location>
</feature>
<keyword evidence="2" id="KW-0472">Membrane</keyword>
<dbReference type="Pfam" id="PF02719">
    <property type="entry name" value="Polysacc_synt_2"/>
    <property type="match status" value="1"/>
</dbReference>
<dbReference type="RefSeq" id="WP_065307077.1">
    <property type="nucleotide sequence ID" value="NZ_LOCQ01000048.1"/>
</dbReference>
<sequence length="658" mass="72097">MKNIFLSLPRNQKRLIAATADVLCLPVIFYFSALLQAQGHSLQLPAQYLWIALAAAMISLPVFVHFGLYRAVIRYIDQKIIFTALRAVTISALILTVLGLALPGGLFSVKTFVIYWLFAILYVLSSRFLARGFLSQNSHLNKARVAIYGAGQAGSLLANAIMPGNEYLPIAFIDDDPQRVNTIIRGIKVYPSSELDRLVKKYNITTVLLAMPQLSRREQRVILDRLAMLTVRIKVTPPISNLVKGNARVEDVRQIEIEDLLSRDVVAPNTELLSICITGKSVMVSGAGGSIGSELCRQIIALEPTKLILLDISEFALYTIEQELREIRATGELSVELVAFVGSALETEKCTRIMSSFAVDTVYHAAAYKHVPLVEHNPIEGIRNNAYGTLSMARAAVAAKVNCFVLISTDKAVRPTNVMGATKRLAELVLQAFARKETGTCFSMVRFGNVLGSSGSVVPLFRKQIAGGGPITLTHPDITRYFMTIPEAAQLVIQAGAMGKGGDVFVLDMGEPVRIADLAVRMVHLSGQEVKTPDTPAGTIELNYVGLRPGEKLYEELLIGSNVSGTDHPLIMRAQEAEFEWPVLQQMLQQLEDACVRFDHNAIRLHLQKIVQEYAPSSDISDNIWLQAGQDAAANRALLDAAGVTPGVRDHLMMPAIR</sequence>
<dbReference type="PANTHER" id="PTHR43318:SF1">
    <property type="entry name" value="POLYSACCHARIDE BIOSYNTHESIS PROTEIN EPSC-RELATED"/>
    <property type="match status" value="1"/>
</dbReference>
<dbReference type="InterPro" id="IPR051203">
    <property type="entry name" value="Polysaccharide_Synthase-Rel"/>
</dbReference>
<dbReference type="OrthoDB" id="9803111at2"/>
<evidence type="ECO:0000313" key="5">
    <source>
        <dbReference type="Proteomes" id="UP000092713"/>
    </source>
</evidence>
<dbReference type="STRING" id="1747903.ASR47_101576"/>
<feature type="transmembrane region" description="Helical" evidence="2">
    <location>
        <begin position="114"/>
        <end position="134"/>
    </location>
</feature>
<gene>
    <name evidence="4" type="ORF">ASR47_101576</name>
</gene>
<dbReference type="Gene3D" id="3.40.50.720">
    <property type="entry name" value="NAD(P)-binding Rossmann-like Domain"/>
    <property type="match status" value="2"/>
</dbReference>
<feature type="transmembrane region" description="Helical" evidence="2">
    <location>
        <begin position="80"/>
        <end position="102"/>
    </location>
</feature>
<name>A0A1A7C3M1_9BURK</name>
<feature type="transmembrane region" description="Helical" evidence="2">
    <location>
        <begin position="47"/>
        <end position="68"/>
    </location>
</feature>
<dbReference type="InterPro" id="IPR036291">
    <property type="entry name" value="NAD(P)-bd_dom_sf"/>
</dbReference>
<dbReference type="InterPro" id="IPR003869">
    <property type="entry name" value="Polysac_CapD-like"/>
</dbReference>
<dbReference type="Pfam" id="PF13727">
    <property type="entry name" value="CoA_binding_3"/>
    <property type="match status" value="1"/>
</dbReference>
<dbReference type="AlphaFoldDB" id="A0A1A7C3M1"/>
<keyword evidence="2" id="KW-1133">Transmembrane helix</keyword>
<keyword evidence="2" id="KW-0812">Transmembrane</keyword>
<evidence type="ECO:0000313" key="4">
    <source>
        <dbReference type="EMBL" id="OBV40317.1"/>
    </source>
</evidence>
<dbReference type="PANTHER" id="PTHR43318">
    <property type="entry name" value="UDP-N-ACETYLGLUCOSAMINE 4,6-DEHYDRATASE"/>
    <property type="match status" value="1"/>
</dbReference>